<evidence type="ECO:0000256" key="4">
    <source>
        <dbReference type="ARBA" id="ARBA00022692"/>
    </source>
</evidence>
<dbReference type="Pfam" id="PF00528">
    <property type="entry name" value="BPD_transp_1"/>
    <property type="match status" value="1"/>
</dbReference>
<feature type="transmembrane region" description="Helical" evidence="7">
    <location>
        <begin position="12"/>
        <end position="35"/>
    </location>
</feature>
<comment type="similarity">
    <text evidence="7">Belongs to the binding-protein-dependent transport system permease family.</text>
</comment>
<feature type="transmembrane region" description="Helical" evidence="7">
    <location>
        <begin position="181"/>
        <end position="208"/>
    </location>
</feature>
<dbReference type="Gene3D" id="1.10.3720.10">
    <property type="entry name" value="MetI-like"/>
    <property type="match status" value="1"/>
</dbReference>
<dbReference type="GO" id="GO:0055085">
    <property type="term" value="P:transmembrane transport"/>
    <property type="evidence" value="ECO:0007669"/>
    <property type="project" value="InterPro"/>
</dbReference>
<dbReference type="EMBL" id="JAJEQC010000002">
    <property type="protein sequence ID" value="MCC2136087.1"/>
    <property type="molecule type" value="Genomic_DNA"/>
</dbReference>
<feature type="transmembrane region" description="Helical" evidence="7">
    <location>
        <begin position="107"/>
        <end position="127"/>
    </location>
</feature>
<evidence type="ECO:0000259" key="8">
    <source>
        <dbReference type="PROSITE" id="PS50928"/>
    </source>
</evidence>
<feature type="transmembrane region" description="Helical" evidence="7">
    <location>
        <begin position="262"/>
        <end position="281"/>
    </location>
</feature>
<evidence type="ECO:0000256" key="2">
    <source>
        <dbReference type="ARBA" id="ARBA00022448"/>
    </source>
</evidence>
<name>A0AAE3AGW5_9FIRM</name>
<keyword evidence="6 7" id="KW-0472">Membrane</keyword>
<dbReference type="PROSITE" id="PS50928">
    <property type="entry name" value="ABC_TM1"/>
    <property type="match status" value="1"/>
</dbReference>
<dbReference type="PANTHER" id="PTHR43744:SF9">
    <property type="entry name" value="POLYGALACTURONAN_RHAMNOGALACTURONAN TRANSPORT SYSTEM PERMEASE PROTEIN YTCP"/>
    <property type="match status" value="1"/>
</dbReference>
<dbReference type="Proteomes" id="UP001199424">
    <property type="component" value="Unassembled WGS sequence"/>
</dbReference>
<proteinExistence type="inferred from homology"/>
<dbReference type="InterPro" id="IPR035906">
    <property type="entry name" value="MetI-like_sf"/>
</dbReference>
<feature type="transmembrane region" description="Helical" evidence="7">
    <location>
        <begin position="139"/>
        <end position="161"/>
    </location>
</feature>
<dbReference type="GO" id="GO:0005886">
    <property type="term" value="C:plasma membrane"/>
    <property type="evidence" value="ECO:0007669"/>
    <property type="project" value="UniProtKB-SubCell"/>
</dbReference>
<evidence type="ECO:0000256" key="1">
    <source>
        <dbReference type="ARBA" id="ARBA00004651"/>
    </source>
</evidence>
<keyword evidence="2 7" id="KW-0813">Transport</keyword>
<evidence type="ECO:0000256" key="6">
    <source>
        <dbReference type="ARBA" id="ARBA00023136"/>
    </source>
</evidence>
<dbReference type="InterPro" id="IPR000515">
    <property type="entry name" value="MetI-like"/>
</dbReference>
<feature type="transmembrane region" description="Helical" evidence="7">
    <location>
        <begin position="69"/>
        <end position="95"/>
    </location>
</feature>
<organism evidence="9 10">
    <name type="scientific">Hominenteromicrobium mulieris</name>
    <dbReference type="NCBI Taxonomy" id="2885357"/>
    <lineage>
        <taxon>Bacteria</taxon>
        <taxon>Bacillati</taxon>
        <taxon>Bacillota</taxon>
        <taxon>Clostridia</taxon>
        <taxon>Eubacteriales</taxon>
        <taxon>Oscillospiraceae</taxon>
        <taxon>Hominenteromicrobium</taxon>
    </lineage>
</organism>
<dbReference type="SUPFAM" id="SSF161098">
    <property type="entry name" value="MetI-like"/>
    <property type="match status" value="1"/>
</dbReference>
<dbReference type="CDD" id="cd06261">
    <property type="entry name" value="TM_PBP2"/>
    <property type="match status" value="1"/>
</dbReference>
<dbReference type="PANTHER" id="PTHR43744">
    <property type="entry name" value="ABC TRANSPORTER PERMEASE PROTEIN MG189-RELATED-RELATED"/>
    <property type="match status" value="1"/>
</dbReference>
<comment type="subcellular location">
    <subcellularLocation>
        <location evidence="1 7">Cell membrane</location>
        <topology evidence="1 7">Multi-pass membrane protein</topology>
    </subcellularLocation>
</comment>
<dbReference type="AlphaFoldDB" id="A0AAE3AGW5"/>
<feature type="domain" description="ABC transmembrane type-1" evidence="8">
    <location>
        <begin position="68"/>
        <end position="281"/>
    </location>
</feature>
<evidence type="ECO:0000256" key="5">
    <source>
        <dbReference type="ARBA" id="ARBA00022989"/>
    </source>
</evidence>
<protein>
    <submittedName>
        <fullName evidence="9">Carbohydrate ABC transporter permease</fullName>
    </submittedName>
</protein>
<comment type="caution">
    <text evidence="9">The sequence shown here is derived from an EMBL/GenBank/DDBJ whole genome shotgun (WGS) entry which is preliminary data.</text>
</comment>
<evidence type="ECO:0000313" key="9">
    <source>
        <dbReference type="EMBL" id="MCC2136087.1"/>
    </source>
</evidence>
<sequence>MVEKNKGFQVGAHIVMVILSLCCIFPFLLLIVSSITDEQELIRNGYTLFPKALSLNAYQYMFKSSNKIISAYGITILSTVVGTVCGLSMTILMAYPLSRRDLPGRNGLAFYVFFTMLFSGGLVPTYIMYTRYIKVSNTIWALIIPSLVVNAFYVIMMRTYFSTNIPEAVIEAARIDGAGEFRILLTIVLPMSVPMVATMTLLIGLSYWNDWKNGLYYLQQNKSLYSIQVLLNDMLRDVQALKSGMDAAAAAEITANMPSTGIKMAIAVVGVLPVLVVYPFFQKYFVKGITIGAVKG</sequence>
<gene>
    <name evidence="9" type="ORF">LKD31_03540</name>
</gene>
<evidence type="ECO:0000313" key="10">
    <source>
        <dbReference type="Proteomes" id="UP001199424"/>
    </source>
</evidence>
<keyword evidence="3" id="KW-1003">Cell membrane</keyword>
<keyword evidence="4 7" id="KW-0812">Transmembrane</keyword>
<reference evidence="9" key="1">
    <citation type="submission" date="2021-10" db="EMBL/GenBank/DDBJ databases">
        <title>Anaerobic single-cell dispensing facilitates the cultivation of human gut bacteria.</title>
        <authorList>
            <person name="Afrizal A."/>
        </authorList>
    </citation>
    <scope>NUCLEOTIDE SEQUENCE</scope>
    <source>
        <strain evidence="9">CLA-AA-H250</strain>
    </source>
</reference>
<evidence type="ECO:0000256" key="3">
    <source>
        <dbReference type="ARBA" id="ARBA00022475"/>
    </source>
</evidence>
<evidence type="ECO:0000256" key="7">
    <source>
        <dbReference type="RuleBase" id="RU363032"/>
    </source>
</evidence>
<dbReference type="RefSeq" id="WP_308448653.1">
    <property type="nucleotide sequence ID" value="NZ_JAJEQC010000002.1"/>
</dbReference>
<accession>A0AAE3AGW5</accession>
<keyword evidence="5 7" id="KW-1133">Transmembrane helix</keyword>
<keyword evidence="10" id="KW-1185">Reference proteome</keyword>